<feature type="domain" description="EGF-like" evidence="2">
    <location>
        <begin position="476"/>
        <end position="506"/>
    </location>
</feature>
<dbReference type="EMBL" id="KI546134">
    <property type="protein sequence ID" value="EST43738.1"/>
    <property type="molecule type" value="Genomic_DNA"/>
</dbReference>
<proteinExistence type="predicted"/>
<feature type="transmembrane region" description="Helical" evidence="1">
    <location>
        <begin position="769"/>
        <end position="796"/>
    </location>
</feature>
<feature type="domain" description="EGF-like" evidence="2">
    <location>
        <begin position="563"/>
        <end position="593"/>
    </location>
</feature>
<dbReference type="SMART" id="SM00181">
    <property type="entry name" value="EGF"/>
    <property type="match status" value="13"/>
</dbReference>
<protein>
    <submittedName>
        <fullName evidence="3">Cysteine-rich membrane protein 2</fullName>
    </submittedName>
</protein>
<evidence type="ECO:0000256" key="1">
    <source>
        <dbReference type="SAM" id="Phobius"/>
    </source>
</evidence>
<dbReference type="InterPro" id="IPR009030">
    <property type="entry name" value="Growth_fac_rcpt_cys_sf"/>
</dbReference>
<evidence type="ECO:0000313" key="4">
    <source>
        <dbReference type="EMBL" id="KAH0570842.1"/>
    </source>
</evidence>
<dbReference type="SMART" id="SM00261">
    <property type="entry name" value="FU"/>
    <property type="match status" value="13"/>
</dbReference>
<dbReference type="PANTHER" id="PTHR45756:SF1">
    <property type="entry name" value="PROTEIN KINASE DOMAIN CONTAINING PROTEIN"/>
    <property type="match status" value="1"/>
</dbReference>
<keyword evidence="5" id="KW-1185">Reference proteome</keyword>
<dbReference type="PANTHER" id="PTHR45756">
    <property type="entry name" value="PALMITOYLTRANSFERASE"/>
    <property type="match status" value="1"/>
</dbReference>
<feature type="domain" description="EGF-like" evidence="2">
    <location>
        <begin position="153"/>
        <end position="182"/>
    </location>
</feature>
<gene>
    <name evidence="3" type="ORF">SS50377_16470</name>
    <name evidence="4" type="ORF">SS50377_27134</name>
</gene>
<dbReference type="InterPro" id="IPR006150">
    <property type="entry name" value="Cys_repeat_1"/>
</dbReference>
<dbReference type="Proteomes" id="UP000018208">
    <property type="component" value="Unassembled WGS sequence"/>
</dbReference>
<feature type="domain" description="EGF-like" evidence="2">
    <location>
        <begin position="419"/>
        <end position="449"/>
    </location>
</feature>
<dbReference type="InterPro" id="IPR000742">
    <property type="entry name" value="EGF"/>
</dbReference>
<feature type="domain" description="EGF-like" evidence="2">
    <location>
        <begin position="123"/>
        <end position="152"/>
    </location>
</feature>
<reference evidence="4" key="2">
    <citation type="submission" date="2020-12" db="EMBL/GenBank/DDBJ databases">
        <title>New Spironucleus salmonicida genome in near-complete chromosomes.</title>
        <authorList>
            <person name="Xu F."/>
            <person name="Kurt Z."/>
            <person name="Jimenez-Gonzalez A."/>
            <person name="Astvaldsson A."/>
            <person name="Andersson J.O."/>
            <person name="Svard S.G."/>
        </authorList>
    </citation>
    <scope>NUCLEOTIDE SEQUENCE</scope>
    <source>
        <strain evidence="4">ATCC 50377</strain>
    </source>
</reference>
<dbReference type="SMART" id="SM00289">
    <property type="entry name" value="WR1"/>
    <property type="match status" value="2"/>
</dbReference>
<dbReference type="Gene3D" id="2.10.220.10">
    <property type="entry name" value="Hormone Receptor, Insulin-like Growth Factor Receptor 1, Chain A, domain 2"/>
    <property type="match status" value="5"/>
</dbReference>
<evidence type="ECO:0000259" key="2">
    <source>
        <dbReference type="SMART" id="SM00181"/>
    </source>
</evidence>
<dbReference type="InterPro" id="IPR006212">
    <property type="entry name" value="Furin_repeat"/>
</dbReference>
<dbReference type="OrthoDB" id="300641at2759"/>
<keyword evidence="1" id="KW-0472">Membrane</keyword>
<evidence type="ECO:0000313" key="5">
    <source>
        <dbReference type="Proteomes" id="UP000018208"/>
    </source>
</evidence>
<feature type="domain" description="EGF-like" evidence="2">
    <location>
        <begin position="620"/>
        <end position="650"/>
    </location>
</feature>
<feature type="domain" description="EGF-like" evidence="2">
    <location>
        <begin position="533"/>
        <end position="562"/>
    </location>
</feature>
<feature type="domain" description="EGF-like" evidence="2">
    <location>
        <begin position="31"/>
        <end position="63"/>
    </location>
</feature>
<feature type="domain" description="EGF-like" evidence="2">
    <location>
        <begin position="93"/>
        <end position="122"/>
    </location>
</feature>
<keyword evidence="1" id="KW-1133">Transmembrane helix</keyword>
<dbReference type="SUPFAM" id="SSF57184">
    <property type="entry name" value="Growth factor receptor domain"/>
    <property type="match status" value="7"/>
</dbReference>
<name>V6LHH1_9EUKA</name>
<feature type="domain" description="EGF-like" evidence="2">
    <location>
        <begin position="677"/>
        <end position="707"/>
    </location>
</feature>
<evidence type="ECO:0000313" key="3">
    <source>
        <dbReference type="EMBL" id="EST43738.1"/>
    </source>
</evidence>
<organism evidence="3">
    <name type="scientific">Spironucleus salmonicida</name>
    <dbReference type="NCBI Taxonomy" id="348837"/>
    <lineage>
        <taxon>Eukaryota</taxon>
        <taxon>Metamonada</taxon>
        <taxon>Diplomonadida</taxon>
        <taxon>Hexamitidae</taxon>
        <taxon>Hexamitinae</taxon>
        <taxon>Spironucleus</taxon>
    </lineage>
</organism>
<dbReference type="EMBL" id="AUWU02000007">
    <property type="protein sequence ID" value="KAH0570842.1"/>
    <property type="molecule type" value="Genomic_DNA"/>
</dbReference>
<feature type="domain" description="EGF-like" evidence="2">
    <location>
        <begin position="389"/>
        <end position="418"/>
    </location>
</feature>
<feature type="domain" description="EGF-like" evidence="2">
    <location>
        <begin position="213"/>
        <end position="242"/>
    </location>
</feature>
<feature type="domain" description="EGF-like" evidence="2">
    <location>
        <begin position="183"/>
        <end position="212"/>
    </location>
</feature>
<dbReference type="InterPro" id="IPR053215">
    <property type="entry name" value="TKL_Ser/Thr_kinase"/>
</dbReference>
<accession>V6LHH1</accession>
<keyword evidence="1" id="KW-0812">Transmembrane</keyword>
<reference evidence="3 4" key="1">
    <citation type="journal article" date="2014" name="PLoS Genet.">
        <title>The Genome of Spironucleus salmonicida Highlights a Fish Pathogen Adapted to Fluctuating Environments.</title>
        <authorList>
            <person name="Xu F."/>
            <person name="Jerlstrom-Hultqvist J."/>
            <person name="Einarsson E."/>
            <person name="Astvaldsson A."/>
            <person name="Svard S.G."/>
            <person name="Andersson J.O."/>
        </authorList>
    </citation>
    <scope>NUCLEOTIDE SEQUENCE</scope>
    <source>
        <strain evidence="4">ATCC 50377</strain>
    </source>
</reference>
<dbReference type="VEuPathDB" id="GiardiaDB:SS50377_27134"/>
<dbReference type="AlphaFoldDB" id="V6LHH1"/>
<sequence>MTQVICPTNACPISTVCPSKTPSNGSPFCQHCSVYNCASCSQHNIGICNSCRQGYSLSGNVCSKCIEGCQDCTYSGCLQCLPGHRMTNNQCVKCKQHCSQCSNKDQCSKCDQGYILDKQKCVSCGLGCKSCSGPYKCQSCLDSFHLENQQCIKCADGCKTCNQSSICSQCYPSFILQGNACKACPVNCLNCSSTTTCTKCQDNSILAARTCTKCEDNCLACASDSVCGICREGFILQNEKCLKMDCDGNQPCQTKQKFMQNKTVSRYVKRPQHCKKLNKKGLCDQCIDTYVAVNGYCKDCPLGCVDCISLQVCNKCRQYFFLNPQKECKLCGSSCAICTSVDNCTQCVGSHALYQNKCYMKGDNQCNDEDLCETKEFCKLQTWGNKCRSCLANCQICKDATTCDLCVEGYYFENGKCNPCQSQCKTCENKTSCLSCNDGLDLSGIKQCIEQLCTVSKPCVEGQFCELIDSGNKCTKCNASCKTCSASTTCDSCETGLDLSTSKKCVENQCSDTHQCTKSHFCQNLETGNICKNCSENCLSCTDSNTCTSCNSAFYLDSKVCKKCPQFCMECSPNGTCSKCQQNSRLSSGSQCVADACNDSQKCTEGEFCTLQDAGNICTKCNASCKTCSASTTCASCQDGFDISSSKKCVNNQCSDTHQCQKNNFCQKLETGNLCRACPANCETCTEANTCSKCAENYFLKVSGICAEVVCSASKPCKEYEFCFSSTSGNECKACPEHCQSCDGSGECNACMETFSVNRGQCLSSVGNIGVGAIVGIVVGVVLAVGVLAGLGAYYAMSKKKKANVTVIEENSLQPASVSVFAVNSNGGTLVK</sequence>